<evidence type="ECO:0000256" key="2">
    <source>
        <dbReference type="ARBA" id="ARBA00022857"/>
    </source>
</evidence>
<comment type="caution">
    <text evidence="4">The sequence shown here is derived from an EMBL/GenBank/DDBJ whole genome shotgun (WGS) entry which is preliminary data.</text>
</comment>
<dbReference type="PANTHER" id="PTHR43180">
    <property type="entry name" value="3-OXOACYL-(ACYL-CARRIER-PROTEIN) REDUCTASE (AFU_ORTHOLOGUE AFUA_6G11210)"/>
    <property type="match status" value="1"/>
</dbReference>
<dbReference type="CDD" id="cd05233">
    <property type="entry name" value="SDR_c"/>
    <property type="match status" value="1"/>
</dbReference>
<comment type="similarity">
    <text evidence="1">Belongs to the short-chain dehydrogenases/reductases (SDR) family.</text>
</comment>
<dbReference type="InterPro" id="IPR036291">
    <property type="entry name" value="NAD(P)-bd_dom_sf"/>
</dbReference>
<name>A0A1V8T6M6_9PEZI</name>
<dbReference type="PRINTS" id="PR00080">
    <property type="entry name" value="SDRFAMILY"/>
</dbReference>
<accession>A0A1V8T6M6</accession>
<dbReference type="AlphaFoldDB" id="A0A1V8T6M6"/>
<dbReference type="EMBL" id="NAJO01000015">
    <property type="protein sequence ID" value="OQO07063.1"/>
    <property type="molecule type" value="Genomic_DNA"/>
</dbReference>
<dbReference type="FunCoup" id="A0A1V8T6M6">
    <property type="interactions" value="253"/>
</dbReference>
<evidence type="ECO:0000256" key="1">
    <source>
        <dbReference type="ARBA" id="ARBA00006484"/>
    </source>
</evidence>
<evidence type="ECO:0000313" key="4">
    <source>
        <dbReference type="EMBL" id="OQO07063.1"/>
    </source>
</evidence>
<sequence>MADWEGKYPINGRLAGKNAIITGAAGGIGLETTILFMREGASVLMTDVSEASLAKAKAKVHELAPNAKGKLDTAHCDVTKEADIERVVNSLDDWGGVDVMFNNAGIMHPADADAIDTPEKIWDLTQAVNVKGVWYGSKHAIISLRRHKKSRGSIINTASMVALVGASTPQLAYTASKGAVLAMTRELAIVHAKESYRFNSLCPAPLNTALLQDWLGDDAAKRHRREIHFPTGRFGEAIEQAQAVLFLASDESSFVNGTDFVVDGGLTKAYVTPQGPRAPAPANLAR</sequence>
<dbReference type="PRINTS" id="PR00081">
    <property type="entry name" value="GDHRDH"/>
</dbReference>
<keyword evidence="3" id="KW-0560">Oxidoreductase</keyword>
<dbReference type="OrthoDB" id="417891at2759"/>
<protein>
    <submittedName>
        <fullName evidence="4">Uncharacterized protein</fullName>
    </submittedName>
</protein>
<keyword evidence="2" id="KW-0521">NADP</keyword>
<dbReference type="SUPFAM" id="SSF51735">
    <property type="entry name" value="NAD(P)-binding Rossmann-fold domains"/>
    <property type="match status" value="1"/>
</dbReference>
<keyword evidence="5" id="KW-1185">Reference proteome</keyword>
<organism evidence="4 5">
    <name type="scientific">Cryoendolithus antarcticus</name>
    <dbReference type="NCBI Taxonomy" id="1507870"/>
    <lineage>
        <taxon>Eukaryota</taxon>
        <taxon>Fungi</taxon>
        <taxon>Dikarya</taxon>
        <taxon>Ascomycota</taxon>
        <taxon>Pezizomycotina</taxon>
        <taxon>Dothideomycetes</taxon>
        <taxon>Dothideomycetidae</taxon>
        <taxon>Cladosporiales</taxon>
        <taxon>Cladosporiaceae</taxon>
        <taxon>Cryoendolithus</taxon>
    </lineage>
</organism>
<dbReference type="InterPro" id="IPR002347">
    <property type="entry name" value="SDR_fam"/>
</dbReference>
<gene>
    <name evidence="4" type="ORF">B0A48_07629</name>
</gene>
<dbReference type="Gene3D" id="3.40.50.720">
    <property type="entry name" value="NAD(P)-binding Rossmann-like Domain"/>
    <property type="match status" value="1"/>
</dbReference>
<evidence type="ECO:0000313" key="5">
    <source>
        <dbReference type="Proteomes" id="UP000192596"/>
    </source>
</evidence>
<proteinExistence type="inferred from homology"/>
<dbReference type="FunFam" id="3.40.50.720:FF:000084">
    <property type="entry name" value="Short-chain dehydrogenase reductase"/>
    <property type="match status" value="1"/>
</dbReference>
<reference evidence="5" key="1">
    <citation type="submission" date="2017-03" db="EMBL/GenBank/DDBJ databases">
        <title>Genomes of endolithic fungi from Antarctica.</title>
        <authorList>
            <person name="Coleine C."/>
            <person name="Masonjones S."/>
            <person name="Stajich J.E."/>
        </authorList>
    </citation>
    <scope>NUCLEOTIDE SEQUENCE [LARGE SCALE GENOMIC DNA]</scope>
    <source>
        <strain evidence="5">CCFEE 5527</strain>
    </source>
</reference>
<evidence type="ECO:0000256" key="3">
    <source>
        <dbReference type="ARBA" id="ARBA00023002"/>
    </source>
</evidence>
<dbReference type="PANTHER" id="PTHR43180:SF63">
    <property type="entry name" value="DEHYDROGENASE_REDUCTASE FAMILY PROTEIN, PUTATIVE (AFU_ORTHOLOGUE AFUA_6G03520)-RELATED"/>
    <property type="match status" value="1"/>
</dbReference>
<dbReference type="GO" id="GO:0016491">
    <property type="term" value="F:oxidoreductase activity"/>
    <property type="evidence" value="ECO:0007669"/>
    <property type="project" value="UniProtKB-KW"/>
</dbReference>
<dbReference type="Proteomes" id="UP000192596">
    <property type="component" value="Unassembled WGS sequence"/>
</dbReference>
<dbReference type="STRING" id="1507870.A0A1V8T6M6"/>
<dbReference type="InParanoid" id="A0A1V8T6M6"/>
<dbReference type="Pfam" id="PF13561">
    <property type="entry name" value="adh_short_C2"/>
    <property type="match status" value="1"/>
</dbReference>